<feature type="region of interest" description="Disordered" evidence="1">
    <location>
        <begin position="792"/>
        <end position="817"/>
    </location>
</feature>
<dbReference type="Gene3D" id="2.70.98.10">
    <property type="match status" value="1"/>
</dbReference>
<keyword evidence="5" id="KW-0378">Hydrolase</keyword>
<proteinExistence type="predicted"/>
<evidence type="ECO:0000313" key="6">
    <source>
        <dbReference type="Proteomes" id="UP001589693"/>
    </source>
</evidence>
<evidence type="ECO:0000259" key="3">
    <source>
        <dbReference type="Pfam" id="PF07971"/>
    </source>
</evidence>
<feature type="domain" description="Glycosyl hydrolase family 92 N-terminal" evidence="4">
    <location>
        <begin position="52"/>
        <end position="328"/>
    </location>
</feature>
<name>A0ABV6A6M5_9PSEU</name>
<keyword evidence="6" id="KW-1185">Reference proteome</keyword>
<dbReference type="InterPro" id="IPR005887">
    <property type="entry name" value="GH92_a_mannosidase_put"/>
</dbReference>
<dbReference type="RefSeq" id="WP_377858915.1">
    <property type="nucleotide sequence ID" value="NZ_JBHLZU010000026.1"/>
</dbReference>
<feature type="compositionally biased region" description="Polar residues" evidence="1">
    <location>
        <begin position="792"/>
        <end position="805"/>
    </location>
</feature>
<dbReference type="Proteomes" id="UP001589693">
    <property type="component" value="Unassembled WGS sequence"/>
</dbReference>
<evidence type="ECO:0000313" key="5">
    <source>
        <dbReference type="EMBL" id="MFB9907909.1"/>
    </source>
</evidence>
<dbReference type="EMBL" id="JBHLZU010000026">
    <property type="protein sequence ID" value="MFB9907909.1"/>
    <property type="molecule type" value="Genomic_DNA"/>
</dbReference>
<keyword evidence="2" id="KW-0732">Signal</keyword>
<dbReference type="Gene3D" id="3.30.2080.10">
    <property type="entry name" value="GH92 mannosidase domain"/>
    <property type="match status" value="1"/>
</dbReference>
<dbReference type="GO" id="GO:0016787">
    <property type="term" value="F:hydrolase activity"/>
    <property type="evidence" value="ECO:0007669"/>
    <property type="project" value="UniProtKB-KW"/>
</dbReference>
<dbReference type="InterPro" id="IPR014718">
    <property type="entry name" value="GH-type_carb-bd"/>
</dbReference>
<dbReference type="InterPro" id="IPR012939">
    <property type="entry name" value="Glyco_hydro_92"/>
</dbReference>
<dbReference type="Pfam" id="PF07971">
    <property type="entry name" value="Glyco_hydro_92"/>
    <property type="match status" value="1"/>
</dbReference>
<dbReference type="NCBIfam" id="TIGR01180">
    <property type="entry name" value="aman2_put"/>
    <property type="match status" value="1"/>
</dbReference>
<evidence type="ECO:0000256" key="2">
    <source>
        <dbReference type="SAM" id="SignalP"/>
    </source>
</evidence>
<organism evidence="5 6">
    <name type="scientific">Allokutzneria oryzae</name>
    <dbReference type="NCBI Taxonomy" id="1378989"/>
    <lineage>
        <taxon>Bacteria</taxon>
        <taxon>Bacillati</taxon>
        <taxon>Actinomycetota</taxon>
        <taxon>Actinomycetes</taxon>
        <taxon>Pseudonocardiales</taxon>
        <taxon>Pseudonocardiaceae</taxon>
        <taxon>Allokutzneria</taxon>
    </lineage>
</organism>
<dbReference type="Gene3D" id="1.20.1610.10">
    <property type="entry name" value="alpha-1,2-mannosidases domains"/>
    <property type="match status" value="1"/>
</dbReference>
<dbReference type="PANTHER" id="PTHR12143:SF39">
    <property type="entry name" value="SECRETED PROTEIN"/>
    <property type="match status" value="1"/>
</dbReference>
<feature type="signal peptide" evidence="2">
    <location>
        <begin position="1"/>
        <end position="37"/>
    </location>
</feature>
<dbReference type="InterPro" id="IPR008928">
    <property type="entry name" value="6-hairpin_glycosidase_sf"/>
</dbReference>
<sequence length="1112" mass="117611">MTSSRAGRRRWRDAVGLATALAVVLAPLTITTTTAAAAVPVEDGAPEDLARWVNPFVGTKPGGPDHGTGGGAGNTFPGADVPFGMVQWSPDTVKHQHGGYFYDDNRIKGFSLTHLSGAGCSTYQDIPFMPFVGEVTTSPAVDPQRYASGFSHVNEKATPGYYGVQLDSGAKVDLTVTQRSGAGRFTFPAHRQATLLVNTSGSVAGTDDAEISLGADEISGWATSGRFCGAKMNKYRVYFHAKFDRPFASVGTWKDGAVTPGRTTERGGAGPKVDIGAVDAPKSLVAQAEGRTAATQRAADTTVSGPGSGGFVTFPDDGKPVNVKLGLSFVSVDGAKGNVAAENGNRSFEQIAGAARAAWNERLNRIRVKGGTDAERTTFYSSLYHVFVQPNVFSDADGRYIGFDGRVHRAEPGRAVYTNISGWDVYRSEMQLLSLLAPKEASDITRSMIAFAEQGGSWDRWTVANSYTGVMNGDPYHIMVASAYAFGAKDFDARKALLLMLRGATQPTQGYEERPGLEDYQRLGYIANGAKGVWGPPATTLEYTSADFAIADLARRLGDGTVHTQFMKRAQYWQNIFNPASGYIQNRNADGSFVEPFDPASPNGWVEGNAAQYTWMVPYNARGLFDAMGGDAEVQKRLDFFFKKLNAGPKEPHAFLGNEPIMHSLWFYNFAGAPHKTQEVTRRAVNDLFGPKENGLMGNDDLGQMSSWYVFAAMGMYPVIPGRAELVLNSPLFSEVVITRPTGQKLVVKAPGAGTKVPYVTGVRYNGVETDRTWLPESFVERGGTVEFALSATPQGSWGTASDSAPPSFRDGESGQRGYLDPSRVVVASGGKGETRIGAQDFSGKGAKVRFHTGSPPVGLSVSPSSGELTLPASGKASQLATVSVAQGTAEGTYRIPVTFTAPDGTVLSSSSIMVLVAQPGSLRATFNNVGTSPDSKQSLGNMDGFGYSFSREALAAAGVEGGRFVTVDGVAHAWPTTAAGELDNIFVSGQTVNVDGPAGATKLSFLGTATGGKTSGTVTVNYTDGTTTTGELGFTDWARGGSGADPVEFGNRIVARMPYRNSTSGTSHAIAVHLYGTAPIALDPAKRVRSVTLPMTQVGNGALHVFSIAAA</sequence>
<dbReference type="InterPro" id="IPR050883">
    <property type="entry name" value="PNGase"/>
</dbReference>
<protein>
    <submittedName>
        <fullName evidence="5">GH92 family glycosyl hydrolase</fullName>
    </submittedName>
</protein>
<gene>
    <name evidence="5" type="ORF">ACFFQA_28580</name>
</gene>
<feature type="domain" description="Glycosyl hydrolase family 92" evidence="3">
    <location>
        <begin position="335"/>
        <end position="791"/>
    </location>
</feature>
<reference evidence="5 6" key="1">
    <citation type="submission" date="2024-09" db="EMBL/GenBank/DDBJ databases">
        <authorList>
            <person name="Sun Q."/>
            <person name="Mori K."/>
        </authorList>
    </citation>
    <scope>NUCLEOTIDE SEQUENCE [LARGE SCALE GENOMIC DNA]</scope>
    <source>
        <strain evidence="5 6">TBRC 7907</strain>
    </source>
</reference>
<comment type="caution">
    <text evidence="5">The sequence shown here is derived from an EMBL/GenBank/DDBJ whole genome shotgun (WGS) entry which is preliminary data.</text>
</comment>
<dbReference type="Pfam" id="PF17678">
    <property type="entry name" value="Glyco_hydro_92N"/>
    <property type="match status" value="1"/>
</dbReference>
<evidence type="ECO:0000256" key="1">
    <source>
        <dbReference type="SAM" id="MobiDB-lite"/>
    </source>
</evidence>
<dbReference type="InterPro" id="IPR041371">
    <property type="entry name" value="GH92_N"/>
</dbReference>
<dbReference type="PANTHER" id="PTHR12143">
    <property type="entry name" value="PEPTIDE N-GLYCANASE PNGASE -RELATED"/>
    <property type="match status" value="1"/>
</dbReference>
<dbReference type="Gene3D" id="1.20.1050.60">
    <property type="entry name" value="alpha-1,2-mannosidase"/>
    <property type="match status" value="1"/>
</dbReference>
<accession>A0ABV6A6M5</accession>
<feature type="chain" id="PRO_5047498931" evidence="2">
    <location>
        <begin position="38"/>
        <end position="1112"/>
    </location>
</feature>
<dbReference type="SUPFAM" id="SSF48208">
    <property type="entry name" value="Six-hairpin glycosidases"/>
    <property type="match status" value="1"/>
</dbReference>
<evidence type="ECO:0000259" key="4">
    <source>
        <dbReference type="Pfam" id="PF17678"/>
    </source>
</evidence>